<dbReference type="EMBL" id="ANIK01000081">
    <property type="protein sequence ID" value="EMJ92654.1"/>
    <property type="molecule type" value="Genomic_DNA"/>
</dbReference>
<protein>
    <submittedName>
        <fullName evidence="1">Uncharacterized protein</fullName>
    </submittedName>
</protein>
<comment type="caution">
    <text evidence="1">The sequence shown here is derived from an EMBL/GenBank/DDBJ whole genome shotgun (WGS) entry which is preliminary data.</text>
</comment>
<gene>
    <name evidence="1" type="ORF">LEP1GSC194_3415</name>
</gene>
<evidence type="ECO:0000313" key="1">
    <source>
        <dbReference type="EMBL" id="EMJ92654.1"/>
    </source>
</evidence>
<proteinExistence type="predicted"/>
<evidence type="ECO:0000313" key="2">
    <source>
        <dbReference type="Proteomes" id="UP000011988"/>
    </source>
</evidence>
<dbReference type="PATRIC" id="fig|1218565.3.peg.3493"/>
<dbReference type="AlphaFoldDB" id="M6CLQ8"/>
<reference evidence="1 2" key="1">
    <citation type="submission" date="2013-01" db="EMBL/GenBank/DDBJ databases">
        <authorList>
            <person name="Harkins D.M."/>
            <person name="Durkin A.S."/>
            <person name="Brinkac L.M."/>
            <person name="Haft D.H."/>
            <person name="Selengut J.D."/>
            <person name="Sanka R."/>
            <person name="DePew J."/>
            <person name="Purushe J."/>
            <person name="Galloway R.L."/>
            <person name="Vinetz J.M."/>
            <person name="Sutton G.G."/>
            <person name="Nierman W.C."/>
            <person name="Fouts D.E."/>
        </authorList>
    </citation>
    <scope>NUCLEOTIDE SEQUENCE [LARGE SCALE GENOMIC DNA]</scope>
    <source>
        <strain evidence="1 2">79601</strain>
    </source>
</reference>
<organism evidence="1 2">
    <name type="scientific">Leptospira alstonii serovar Sichuan str. 79601</name>
    <dbReference type="NCBI Taxonomy" id="1218565"/>
    <lineage>
        <taxon>Bacteria</taxon>
        <taxon>Pseudomonadati</taxon>
        <taxon>Spirochaetota</taxon>
        <taxon>Spirochaetia</taxon>
        <taxon>Leptospirales</taxon>
        <taxon>Leptospiraceae</taxon>
        <taxon>Leptospira</taxon>
    </lineage>
</organism>
<sequence>MKIWANPSLVKAKGWTALSALINKLTDCSKNEIFSSFQFVDLASIAFALDLLFYDNLFE</sequence>
<name>M6CLQ8_9LEPT</name>
<accession>M6CLQ8</accession>
<dbReference type="Proteomes" id="UP000011988">
    <property type="component" value="Unassembled WGS sequence"/>
</dbReference>